<keyword evidence="1" id="KW-1133">Transmembrane helix</keyword>
<keyword evidence="1" id="KW-0472">Membrane</keyword>
<reference evidence="3" key="2">
    <citation type="submission" date="2020-03" db="EMBL/GenBank/DDBJ databases">
        <title>Complete Genome Sequences of Extremely Thermoacidophilic, Metal-Mobilizing Type-Strain Members of the Archaeal Family Sulfolobaceae: Acidianus brierleyi DSM-1651T, Acidianus sulfidivorans DSM-18786T, Metallosphaera hakonensis DSM-7519T, and Metallosphaera prunae DSM-10039T.</title>
        <authorList>
            <person name="Counts J.A."/>
            <person name="Kelly R.M."/>
        </authorList>
    </citation>
    <scope>NUCLEOTIDE SEQUENCE [LARGE SCALE GENOMIC DNA]</scope>
    <source>
        <strain evidence="3">HO1-1</strain>
    </source>
</reference>
<keyword evidence="3" id="KW-1185">Reference proteome</keyword>
<feature type="transmembrane region" description="Helical" evidence="1">
    <location>
        <begin position="148"/>
        <end position="170"/>
    </location>
</feature>
<accession>A0A2U9IWE8</accession>
<sequence>MEKEWIVAYIYIFYLFLATLPQLTNVPGFNLGIPILVLILLYFYHSYVKLKKSSALFFLIGFVLGYAFEYLGVHTGFPFGRYYYTSGLGYELFGVPIIIPFLWATLSYFSYLPTKNLFLSPWFMVLIDLTVDPLFSRFDWHWITPGQYFGVPLTNFVSWYLISLLIYFIWKRRSKFEYDLKASLFVYGLILDLALQDYFSGLVYPALISFLISSLTLGFLHILGSRLGNSKSVGEHEYN</sequence>
<feature type="transmembrane region" description="Helical" evidence="1">
    <location>
        <begin position="5"/>
        <end position="23"/>
    </location>
</feature>
<keyword evidence="1" id="KW-0812">Transmembrane</keyword>
<organism evidence="2 3">
    <name type="scientific">Metallosphaera hakonensis JCM 8857 = DSM 7519</name>
    <dbReference type="NCBI Taxonomy" id="1293036"/>
    <lineage>
        <taxon>Archaea</taxon>
        <taxon>Thermoproteota</taxon>
        <taxon>Thermoprotei</taxon>
        <taxon>Sulfolobales</taxon>
        <taxon>Sulfolobaceae</taxon>
        <taxon>Metallosphaera</taxon>
    </lineage>
</organism>
<dbReference type="OrthoDB" id="107798at2157"/>
<dbReference type="PANTHER" id="PTHR39419:SF1">
    <property type="entry name" value="SLL0814 PROTEIN"/>
    <property type="match status" value="1"/>
</dbReference>
<reference evidence="3" key="3">
    <citation type="submission" date="2020-03" db="EMBL/GenBank/DDBJ databases">
        <title>Sequencing and Assembly of Multiple Reported Metal-Biooxidizing Members of the Extremely Thermoacidophilic Archaeal Family Sulfolobaceae.</title>
        <authorList>
            <person name="Counts J.A."/>
            <person name="Kelly R.M."/>
        </authorList>
    </citation>
    <scope>NUCLEOTIDE SEQUENCE [LARGE SCALE GENOMIC DNA]</scope>
    <source>
        <strain evidence="3">HO1-1</strain>
    </source>
</reference>
<name>A0A2U9IWE8_9CREN</name>
<dbReference type="STRING" id="1293036.GCA_001315825_02121"/>
<proteinExistence type="predicted"/>
<dbReference type="Proteomes" id="UP000247586">
    <property type="component" value="Chromosome"/>
</dbReference>
<dbReference type="KEGG" id="mhk:DFR87_11960"/>
<dbReference type="InterPro" id="IPR007354">
    <property type="entry name" value="CruF-like"/>
</dbReference>
<dbReference type="RefSeq" id="WP_054836959.1">
    <property type="nucleotide sequence ID" value="NZ_BBBA01000016.1"/>
</dbReference>
<evidence type="ECO:0000313" key="2">
    <source>
        <dbReference type="EMBL" id="AWS00274.1"/>
    </source>
</evidence>
<feature type="transmembrane region" description="Helical" evidence="1">
    <location>
        <begin position="29"/>
        <end position="48"/>
    </location>
</feature>
<feature type="transmembrane region" description="Helical" evidence="1">
    <location>
        <begin position="205"/>
        <end position="223"/>
    </location>
</feature>
<dbReference type="GeneID" id="36836068"/>
<reference evidence="2 3" key="1">
    <citation type="submission" date="2018-05" db="EMBL/GenBank/DDBJ databases">
        <title>Complete Genome Sequences of Extremely Thermoacidophilic, Metal-Mobilizing Type-Strain Members of the Archaeal Family Sulfolobaceae: Acidianus brierleyi DSM-1651T, Acidianus sulfidivorans DSM-18786T, Metallosphaera hakonensis DSM-7519T, and Metallosphaera prunae DSM-10039T.</title>
        <authorList>
            <person name="Counts J.A."/>
            <person name="Kelly R.M."/>
        </authorList>
    </citation>
    <scope>NUCLEOTIDE SEQUENCE [LARGE SCALE GENOMIC DNA]</scope>
    <source>
        <strain evidence="2 3">HO1-1</strain>
    </source>
</reference>
<dbReference type="AlphaFoldDB" id="A0A2U9IWE8"/>
<dbReference type="PANTHER" id="PTHR39419">
    <property type="entry name" value="SLL0814 PROTEIN"/>
    <property type="match status" value="1"/>
</dbReference>
<evidence type="ECO:0000256" key="1">
    <source>
        <dbReference type="SAM" id="Phobius"/>
    </source>
</evidence>
<feature type="transmembrane region" description="Helical" evidence="1">
    <location>
        <begin position="118"/>
        <end position="136"/>
    </location>
</feature>
<feature type="transmembrane region" description="Helical" evidence="1">
    <location>
        <begin position="93"/>
        <end position="111"/>
    </location>
</feature>
<feature type="transmembrane region" description="Helical" evidence="1">
    <location>
        <begin position="55"/>
        <end position="73"/>
    </location>
</feature>
<evidence type="ECO:0000313" key="3">
    <source>
        <dbReference type="Proteomes" id="UP000247586"/>
    </source>
</evidence>
<gene>
    <name evidence="2" type="ORF">DFR87_11960</name>
</gene>
<protein>
    <submittedName>
        <fullName evidence="2">Carotenoid biosynthesis protein</fullName>
    </submittedName>
</protein>
<dbReference type="EMBL" id="CP029287">
    <property type="protein sequence ID" value="AWS00274.1"/>
    <property type="molecule type" value="Genomic_DNA"/>
</dbReference>
<dbReference type="Pfam" id="PF04240">
    <property type="entry name" value="Caroten_synth"/>
    <property type="match status" value="1"/>
</dbReference>